<keyword evidence="4 6" id="KW-1133">Transmembrane helix</keyword>
<feature type="transmembrane region" description="Helical" evidence="6">
    <location>
        <begin position="48"/>
        <end position="68"/>
    </location>
</feature>
<dbReference type="Pfam" id="PF06081">
    <property type="entry name" value="ArAE_1"/>
    <property type="match status" value="1"/>
</dbReference>
<organism evidence="8 9">
    <name type="scientific">Peribacillus faecalis</name>
    <dbReference type="NCBI Taxonomy" id="2772559"/>
    <lineage>
        <taxon>Bacteria</taxon>
        <taxon>Bacillati</taxon>
        <taxon>Bacillota</taxon>
        <taxon>Bacilli</taxon>
        <taxon>Bacillales</taxon>
        <taxon>Bacillaceae</taxon>
        <taxon>Peribacillus</taxon>
    </lineage>
</organism>
<dbReference type="PANTHER" id="PTHR40064:SF1">
    <property type="entry name" value="MEMBRANE PROTEIN"/>
    <property type="match status" value="1"/>
</dbReference>
<evidence type="ECO:0000259" key="7">
    <source>
        <dbReference type="Pfam" id="PF11728"/>
    </source>
</evidence>
<reference evidence="8" key="1">
    <citation type="submission" date="2020-09" db="EMBL/GenBank/DDBJ databases">
        <title>Bacillus faecalis sp. nov., a moderately halophilic bacterium isolated from cow faeces.</title>
        <authorList>
            <person name="Jiang L."/>
            <person name="Lee J."/>
        </authorList>
    </citation>
    <scope>NUCLEOTIDE SEQUENCE</scope>
    <source>
        <strain evidence="8">AGMB 02131</strain>
    </source>
</reference>
<keyword evidence="3 6" id="KW-0812">Transmembrane</keyword>
<dbReference type="RefSeq" id="WP_190997617.1">
    <property type="nucleotide sequence ID" value="NZ_JACXSI010000013.1"/>
</dbReference>
<proteinExistence type="predicted"/>
<dbReference type="AlphaFoldDB" id="A0A927CY49"/>
<comment type="subcellular location">
    <subcellularLocation>
        <location evidence="1">Cell membrane</location>
        <topology evidence="1">Multi-pass membrane protein</topology>
    </subcellularLocation>
</comment>
<evidence type="ECO:0000256" key="5">
    <source>
        <dbReference type="ARBA" id="ARBA00023136"/>
    </source>
</evidence>
<feature type="transmembrane region" description="Helical" evidence="6">
    <location>
        <begin position="122"/>
        <end position="142"/>
    </location>
</feature>
<keyword evidence="5 6" id="KW-0472">Membrane</keyword>
<dbReference type="Pfam" id="PF11728">
    <property type="entry name" value="ArAE_1_C"/>
    <property type="match status" value="1"/>
</dbReference>
<name>A0A927CY49_9BACI</name>
<dbReference type="InterPro" id="IPR052984">
    <property type="entry name" value="UPF0421"/>
</dbReference>
<keyword evidence="9" id="KW-1185">Reference proteome</keyword>
<evidence type="ECO:0000313" key="8">
    <source>
        <dbReference type="EMBL" id="MBD3108070.1"/>
    </source>
</evidence>
<protein>
    <submittedName>
        <fullName evidence="8">Aromatic acid exporter family protein</fullName>
    </submittedName>
</protein>
<evidence type="ECO:0000256" key="6">
    <source>
        <dbReference type="SAM" id="Phobius"/>
    </source>
</evidence>
<dbReference type="InterPro" id="IPR021062">
    <property type="entry name" value="ArAE_1_C"/>
</dbReference>
<evidence type="ECO:0000256" key="2">
    <source>
        <dbReference type="ARBA" id="ARBA00022475"/>
    </source>
</evidence>
<feature type="transmembrane region" description="Helical" evidence="6">
    <location>
        <begin position="74"/>
        <end position="92"/>
    </location>
</feature>
<keyword evidence="2" id="KW-1003">Cell membrane</keyword>
<dbReference type="PANTHER" id="PTHR40064">
    <property type="entry name" value="MEMBRANE PROTEIN-RELATED"/>
    <property type="match status" value="1"/>
</dbReference>
<feature type="domain" description="Putative aromatic acid exporter C-terminal" evidence="7">
    <location>
        <begin position="146"/>
        <end position="310"/>
    </location>
</feature>
<evidence type="ECO:0000313" key="9">
    <source>
        <dbReference type="Proteomes" id="UP000602076"/>
    </source>
</evidence>
<dbReference type="Proteomes" id="UP000602076">
    <property type="component" value="Unassembled WGS sequence"/>
</dbReference>
<dbReference type="GO" id="GO:0005886">
    <property type="term" value="C:plasma membrane"/>
    <property type="evidence" value="ECO:0007669"/>
    <property type="project" value="UniProtKB-SubCell"/>
</dbReference>
<sequence>MFKIGYRTLKTAIGVTLAISLAQMFALKSFPSAGIITILCIQVTKKKSIHAAFCRFIACIIAMLYSTIFFEGIAFHPVVIGLMLLFFIPTVVKLNVQEGVVTSSVIILHIYSSGHVTPQLLLNETGLLVIGISVALLMNWYMPSKEKEMTHFQESIEEDFRVMMQKMVLYLRTGKSHWDGKELMSVLDNLSKGKVLAYRDVENHVKYHDDVFYQYFIMREKQFEVLENMLTLVAKIPSHNPYSEMIASLIEEMSEHIHPYNTSYIYLSKLEGIKEEMQKMDLPLTREDFNVQSSLFDLIRELEKYLMLKNVYKGFSRKKRGMKTETAS</sequence>
<dbReference type="InterPro" id="IPR038323">
    <property type="entry name" value="ArAE_1_C_sf"/>
</dbReference>
<evidence type="ECO:0000256" key="4">
    <source>
        <dbReference type="ARBA" id="ARBA00022989"/>
    </source>
</evidence>
<dbReference type="Gene3D" id="1.20.120.940">
    <property type="entry name" value="Putative aromatic acid exporter, C-terminal domain"/>
    <property type="match status" value="1"/>
</dbReference>
<accession>A0A927CY49</accession>
<evidence type="ECO:0000256" key="3">
    <source>
        <dbReference type="ARBA" id="ARBA00022692"/>
    </source>
</evidence>
<dbReference type="EMBL" id="JACXSI010000013">
    <property type="protein sequence ID" value="MBD3108070.1"/>
    <property type="molecule type" value="Genomic_DNA"/>
</dbReference>
<dbReference type="InterPro" id="IPR010343">
    <property type="entry name" value="ArAE_1"/>
</dbReference>
<evidence type="ECO:0000256" key="1">
    <source>
        <dbReference type="ARBA" id="ARBA00004651"/>
    </source>
</evidence>
<gene>
    <name evidence="8" type="ORF">IEO70_06795</name>
</gene>
<comment type="caution">
    <text evidence="8">The sequence shown here is derived from an EMBL/GenBank/DDBJ whole genome shotgun (WGS) entry which is preliminary data.</text>
</comment>